<evidence type="ECO:0000256" key="1">
    <source>
        <dbReference type="SAM" id="MobiDB-lite"/>
    </source>
</evidence>
<organism evidence="2 3">
    <name type="scientific">Pseudomonas sichuanensis</name>
    <dbReference type="NCBI Taxonomy" id="2213015"/>
    <lineage>
        <taxon>Bacteria</taxon>
        <taxon>Pseudomonadati</taxon>
        <taxon>Pseudomonadota</taxon>
        <taxon>Gammaproteobacteria</taxon>
        <taxon>Pseudomonadales</taxon>
        <taxon>Pseudomonadaceae</taxon>
        <taxon>Pseudomonas</taxon>
    </lineage>
</organism>
<name>A0ABV0DIA3_9PSED</name>
<keyword evidence="3" id="KW-1185">Reference proteome</keyword>
<protein>
    <submittedName>
        <fullName evidence="2">Uncharacterized protein</fullName>
    </submittedName>
</protein>
<feature type="compositionally biased region" description="Polar residues" evidence="1">
    <location>
        <begin position="118"/>
        <end position="128"/>
    </location>
</feature>
<feature type="region of interest" description="Disordered" evidence="1">
    <location>
        <begin position="109"/>
        <end position="128"/>
    </location>
</feature>
<feature type="region of interest" description="Disordered" evidence="1">
    <location>
        <begin position="1"/>
        <end position="40"/>
    </location>
</feature>
<comment type="caution">
    <text evidence="2">The sequence shown here is derived from an EMBL/GenBank/DDBJ whole genome shotgun (WGS) entry which is preliminary data.</text>
</comment>
<dbReference type="EMBL" id="JBDLYL010000015">
    <property type="protein sequence ID" value="MEN8641096.1"/>
    <property type="molecule type" value="Genomic_DNA"/>
</dbReference>
<dbReference type="RefSeq" id="WP_346647852.1">
    <property type="nucleotide sequence ID" value="NZ_JBDLYL010000015.1"/>
</dbReference>
<gene>
    <name evidence="2" type="ORF">ABFE88_15725</name>
</gene>
<evidence type="ECO:0000313" key="2">
    <source>
        <dbReference type="EMBL" id="MEN8641096.1"/>
    </source>
</evidence>
<proteinExistence type="predicted"/>
<feature type="compositionally biased region" description="Low complexity" evidence="1">
    <location>
        <begin position="19"/>
        <end position="36"/>
    </location>
</feature>
<accession>A0ABV0DIA3</accession>
<sequence>MGSLAEMALEHARQRISGKPAKAPTSKAPKISAPAPDARPRSLEAVVTGPINHFMFLEGRNWAVDMVASLRASPVAVVIERLAGAAVDRPCSYAAGIQSVTKELLEADATDHRDSENLARQASNHSNN</sequence>
<dbReference type="Proteomes" id="UP001424532">
    <property type="component" value="Unassembled WGS sequence"/>
</dbReference>
<evidence type="ECO:0000313" key="3">
    <source>
        <dbReference type="Proteomes" id="UP001424532"/>
    </source>
</evidence>
<reference evidence="2 3" key="1">
    <citation type="submission" date="2024-05" db="EMBL/GenBank/DDBJ databases">
        <title>Sequence of Lycoming College course isolates.</title>
        <authorList>
            <person name="Reigle C.A."/>
            <person name="Newman J.D."/>
        </authorList>
    </citation>
    <scope>NUCLEOTIDE SEQUENCE [LARGE SCALE GENOMIC DNA]</scope>
    <source>
        <strain evidence="2 3">CAR-09</strain>
    </source>
</reference>